<dbReference type="SUPFAM" id="SSF53756">
    <property type="entry name" value="UDP-Glycosyltransferase/glycogen phosphorylase"/>
    <property type="match status" value="1"/>
</dbReference>
<comment type="caution">
    <text evidence="2">The sequence shown here is derived from an EMBL/GenBank/DDBJ whole genome shotgun (WGS) entry which is preliminary data.</text>
</comment>
<proteinExistence type="predicted"/>
<dbReference type="Proteomes" id="UP000189670">
    <property type="component" value="Unassembled WGS sequence"/>
</dbReference>
<gene>
    <name evidence="2" type="ORF">OMM_02244</name>
</gene>
<evidence type="ECO:0000313" key="3">
    <source>
        <dbReference type="Proteomes" id="UP000189670"/>
    </source>
</evidence>
<protein>
    <recommendedName>
        <fullName evidence="1">Spore protein YkvP/CgeB glycosyl transferase-like domain-containing protein</fullName>
    </recommendedName>
</protein>
<dbReference type="InterPro" id="IPR055259">
    <property type="entry name" value="YkvP/CgeB_Glyco_trans-like"/>
</dbReference>
<accession>A0A1V1PAF4</accession>
<dbReference type="Pfam" id="PF13524">
    <property type="entry name" value="Glyco_trans_1_2"/>
    <property type="match status" value="1"/>
</dbReference>
<evidence type="ECO:0000313" key="2">
    <source>
        <dbReference type="EMBL" id="ETR71768.1"/>
    </source>
</evidence>
<dbReference type="EMBL" id="ATBP01000225">
    <property type="protein sequence ID" value="ETR71768.1"/>
    <property type="molecule type" value="Genomic_DNA"/>
</dbReference>
<reference evidence="3" key="1">
    <citation type="submission" date="2012-11" db="EMBL/GenBank/DDBJ databases">
        <authorList>
            <person name="Lucero-Rivera Y.E."/>
            <person name="Tovar-Ramirez D."/>
        </authorList>
    </citation>
    <scope>NUCLEOTIDE SEQUENCE [LARGE SCALE GENOMIC DNA]</scope>
    <source>
        <strain evidence="3">Araruama</strain>
    </source>
</reference>
<sequence>MYEILSHEECCIKTCSFDSSKTYPKNIPNLTINRKTEQFSCGIFSSYPNSYIMKLFHKIPGLQNQTYTTQLTAVLSDCFGYSDFYSNGLNNQGWHAFDVITNCELLQKKWARDYQYNYQNVYQISIEQIKKMKPDVVYIHDLNTWGRAELLDAIKPHTQLIVGQVDYLLTAQSLDLQGFDIIFSSLPHYVEKFNQQGVLSYYQPLAFDGRVLTKIGTHYKNYPITFIGGFSQHHKNRIEFLEKIYQKVKFDIWGYGVDTIQGSSILKEKHHGEVCGLEMFKLMCQSQIVLNHHCDFVENDANNLRLFEATGCGALLITDYKDNLNDLFEVGKEVVAYRSSEECIDLIHYYMKHPREARLIAEAGQRRTLRDHSYMKRMGVLNEILKKHM</sequence>
<organism evidence="2 3">
    <name type="scientific">Candidatus Magnetoglobus multicellularis str. Araruama</name>
    <dbReference type="NCBI Taxonomy" id="890399"/>
    <lineage>
        <taxon>Bacteria</taxon>
        <taxon>Pseudomonadati</taxon>
        <taxon>Thermodesulfobacteriota</taxon>
        <taxon>Desulfobacteria</taxon>
        <taxon>Desulfobacterales</taxon>
        <taxon>Desulfobacteraceae</taxon>
        <taxon>Candidatus Magnetoglobus</taxon>
    </lineage>
</organism>
<name>A0A1V1PAF4_9BACT</name>
<dbReference type="AlphaFoldDB" id="A0A1V1PAF4"/>
<feature type="domain" description="Spore protein YkvP/CgeB glycosyl transferase-like" evidence="1">
    <location>
        <begin position="239"/>
        <end position="379"/>
    </location>
</feature>
<evidence type="ECO:0000259" key="1">
    <source>
        <dbReference type="Pfam" id="PF13524"/>
    </source>
</evidence>